<evidence type="ECO:0000313" key="5">
    <source>
        <dbReference type="EMBL" id="KAF7761494.1"/>
    </source>
</evidence>
<gene>
    <name evidence="5" type="ORF">Agabi119p4_9486</name>
</gene>
<dbReference type="GO" id="GO:0003735">
    <property type="term" value="F:structural constituent of ribosome"/>
    <property type="evidence" value="ECO:0007669"/>
    <property type="project" value="InterPro"/>
</dbReference>
<dbReference type="GO" id="GO:0005737">
    <property type="term" value="C:cytoplasm"/>
    <property type="evidence" value="ECO:0007669"/>
    <property type="project" value="UniProtKB-ARBA"/>
</dbReference>
<evidence type="ECO:0000313" key="6">
    <source>
        <dbReference type="Proteomes" id="UP000629468"/>
    </source>
</evidence>
<dbReference type="InterPro" id="IPR009068">
    <property type="entry name" value="uS15_NS1_RNA-bd_sf"/>
</dbReference>
<dbReference type="GO" id="GO:1990904">
    <property type="term" value="C:ribonucleoprotein complex"/>
    <property type="evidence" value="ECO:0007669"/>
    <property type="project" value="UniProtKB-KW"/>
</dbReference>
<dbReference type="Proteomes" id="UP000629468">
    <property type="component" value="Unassembled WGS sequence"/>
</dbReference>
<dbReference type="PANTHER" id="PTHR23321:SF26">
    <property type="entry name" value="SMALL RIBOSOMAL SUBUNIT PROTEIN US15M"/>
    <property type="match status" value="1"/>
</dbReference>
<evidence type="ECO:0008006" key="7">
    <source>
        <dbReference type="Google" id="ProtNLM"/>
    </source>
</evidence>
<evidence type="ECO:0000256" key="4">
    <source>
        <dbReference type="RuleBase" id="RU003919"/>
    </source>
</evidence>
<evidence type="ECO:0000256" key="3">
    <source>
        <dbReference type="ARBA" id="ARBA00023274"/>
    </source>
</evidence>
<dbReference type="Gene3D" id="1.10.287.10">
    <property type="entry name" value="S15/NS1, RNA-binding"/>
    <property type="match status" value="1"/>
</dbReference>
<reference evidence="5 6" key="1">
    <citation type="journal article" name="Sci. Rep.">
        <title>Telomere-to-telomere assembled and centromere annotated genomes of the two main subspecies of the button mushroom Agaricus bisporus reveal especially polymorphic chromosome ends.</title>
        <authorList>
            <person name="Sonnenberg A.S.M."/>
            <person name="Sedaghat-Telgerd N."/>
            <person name="Lavrijssen B."/>
            <person name="Ohm R.A."/>
            <person name="Hendrickx P.M."/>
            <person name="Scholtmeijer K."/>
            <person name="Baars J.J.P."/>
            <person name="van Peer A."/>
        </authorList>
    </citation>
    <scope>NUCLEOTIDE SEQUENCE [LARGE SCALE GENOMIC DNA]</scope>
    <source>
        <strain evidence="5 6">H119_p4</strain>
    </source>
</reference>
<dbReference type="GO" id="GO:0005840">
    <property type="term" value="C:ribosome"/>
    <property type="evidence" value="ECO:0007669"/>
    <property type="project" value="UniProtKB-KW"/>
</dbReference>
<name>A0A8H7C4N7_AGABI</name>
<sequence length="292" mass="32926">MLVAKVLNRTAGFHTAAVLRSGLASKKRNIKHTEERLVAQEANRPSVILGTRPQEEAKLWPECALAKCLVNAQVLNGWSKAGEETKEEEMETKKWGLHGEIDVPDIGTVTIPKATNYGVGSVEKQLFINELPAHNVRLPFEARGSPFTSVFDSQLPELSPTELDNRWKDAQKKEAAKLEAFAKVIDLRNANAKGIAYENRRRIILEFSDPKNPYDPGRAEVQAALLTYKIRNLWNHLTTSKRDVVNRRGLRKLIHQRAKILKYIKNKSRNRYEALLPRLALDPAGVEGELVI</sequence>
<dbReference type="EMBL" id="JABXXO010000013">
    <property type="protein sequence ID" value="KAF7761494.1"/>
    <property type="molecule type" value="Genomic_DNA"/>
</dbReference>
<dbReference type="CDD" id="cd00677">
    <property type="entry name" value="S15_NS1_EPRS_RNA-bind"/>
    <property type="match status" value="1"/>
</dbReference>
<comment type="caution">
    <text evidence="5">The sequence shown here is derived from an EMBL/GenBank/DDBJ whole genome shotgun (WGS) entry which is preliminary data.</text>
</comment>
<dbReference type="SUPFAM" id="SSF47060">
    <property type="entry name" value="S15/NS1 RNA-binding domain"/>
    <property type="match status" value="1"/>
</dbReference>
<dbReference type="PANTHER" id="PTHR23321">
    <property type="entry name" value="RIBOSOMAL PROTEIN S15, BACTERIAL AND ORGANELLAR"/>
    <property type="match status" value="1"/>
</dbReference>
<protein>
    <recommendedName>
        <fullName evidence="7">Ribosomal protein S15</fullName>
    </recommendedName>
</protein>
<dbReference type="Pfam" id="PF00312">
    <property type="entry name" value="Ribosomal_S15"/>
    <property type="match status" value="1"/>
</dbReference>
<comment type="similarity">
    <text evidence="1 4">Belongs to the universal ribosomal protein uS15 family.</text>
</comment>
<dbReference type="AlphaFoldDB" id="A0A8H7C4N7"/>
<proteinExistence type="inferred from homology"/>
<evidence type="ECO:0000256" key="2">
    <source>
        <dbReference type="ARBA" id="ARBA00022980"/>
    </source>
</evidence>
<keyword evidence="2 4" id="KW-0689">Ribosomal protein</keyword>
<dbReference type="PROSITE" id="PS00362">
    <property type="entry name" value="RIBOSOMAL_S15"/>
    <property type="match status" value="1"/>
</dbReference>
<dbReference type="HAMAP" id="MF_01343_B">
    <property type="entry name" value="Ribosomal_uS15_B"/>
    <property type="match status" value="1"/>
</dbReference>
<dbReference type="SMART" id="SM01387">
    <property type="entry name" value="Ribosomal_S15"/>
    <property type="match status" value="1"/>
</dbReference>
<accession>A0A8H7C4N7</accession>
<dbReference type="NCBIfam" id="TIGR00952">
    <property type="entry name" value="S15_bact"/>
    <property type="match status" value="1"/>
</dbReference>
<dbReference type="InterPro" id="IPR000589">
    <property type="entry name" value="Ribosomal_uS15"/>
</dbReference>
<dbReference type="InterPro" id="IPR005290">
    <property type="entry name" value="Ribosomal_uS15_bac-type"/>
</dbReference>
<keyword evidence="3 4" id="KW-0687">Ribonucleoprotein</keyword>
<organism evidence="5 6">
    <name type="scientific">Agaricus bisporus var. burnettii</name>
    <dbReference type="NCBI Taxonomy" id="192524"/>
    <lineage>
        <taxon>Eukaryota</taxon>
        <taxon>Fungi</taxon>
        <taxon>Dikarya</taxon>
        <taxon>Basidiomycota</taxon>
        <taxon>Agaricomycotina</taxon>
        <taxon>Agaricomycetes</taxon>
        <taxon>Agaricomycetidae</taxon>
        <taxon>Agaricales</taxon>
        <taxon>Agaricineae</taxon>
        <taxon>Agaricaceae</taxon>
        <taxon>Agaricus</taxon>
    </lineage>
</organism>
<evidence type="ECO:0000256" key="1">
    <source>
        <dbReference type="ARBA" id="ARBA00008434"/>
    </source>
</evidence>
<dbReference type="GO" id="GO:0006412">
    <property type="term" value="P:translation"/>
    <property type="evidence" value="ECO:0007669"/>
    <property type="project" value="InterPro"/>
</dbReference>